<accession>A0A1I6XBS0</accession>
<dbReference type="Pfam" id="PF00132">
    <property type="entry name" value="Hexapep"/>
    <property type="match status" value="1"/>
</dbReference>
<evidence type="ECO:0000313" key="6">
    <source>
        <dbReference type="Proteomes" id="UP000236454"/>
    </source>
</evidence>
<dbReference type="STRING" id="477690.SAMN05216474_0050"/>
<dbReference type="InterPro" id="IPR045304">
    <property type="entry name" value="LbH_SAT"/>
</dbReference>
<gene>
    <name evidence="5" type="ORF">SAMN05216474_0050</name>
</gene>
<evidence type="ECO:0000256" key="1">
    <source>
        <dbReference type="ARBA" id="ARBA00007274"/>
    </source>
</evidence>
<sequence length="192" mass="21199">MIQSRKDYIHYLKEDLRHYQMTTYSLSTHIKNPVIRFQRRLRKIEYLTNCKSRNPLRKIQCKILQILNVRLGIRLGFSIPINTIGPGLCFPHYGTLIITKNATIGKNCRIHPGVSIGTYHGAPVIGDNVYIGPGAKLFGNITIGNNVSIGANSVVTKSVGDNVAIAGAPAKIISHKSTVELGMFPKGFLENS</sequence>
<dbReference type="Proteomes" id="UP000236454">
    <property type="component" value="Unassembled WGS sequence"/>
</dbReference>
<evidence type="ECO:0000313" key="5">
    <source>
        <dbReference type="EMBL" id="SFT35254.1"/>
    </source>
</evidence>
<dbReference type="RefSeq" id="WP_090244857.1">
    <property type="nucleotide sequence ID" value="NZ_FPAS01000001.1"/>
</dbReference>
<dbReference type="Pfam" id="PF14602">
    <property type="entry name" value="Hexapep_2"/>
    <property type="match status" value="1"/>
</dbReference>
<keyword evidence="2 5" id="KW-0808">Transferase</keyword>
<dbReference type="Gene3D" id="2.160.10.10">
    <property type="entry name" value="Hexapeptide repeat proteins"/>
    <property type="match status" value="1"/>
</dbReference>
<reference evidence="5 6" key="1">
    <citation type="submission" date="2016-10" db="EMBL/GenBank/DDBJ databases">
        <authorList>
            <person name="de Groot N.N."/>
        </authorList>
    </citation>
    <scope>NUCLEOTIDE SEQUENCE [LARGE SCALE GENOMIC DNA]</scope>
    <source>
        <strain evidence="5 6">CGMCC 1.7005</strain>
    </source>
</reference>
<dbReference type="AlphaFoldDB" id="A0A1I6XBS0"/>
<evidence type="ECO:0000256" key="3">
    <source>
        <dbReference type="ARBA" id="ARBA00022737"/>
    </source>
</evidence>
<evidence type="ECO:0000256" key="2">
    <source>
        <dbReference type="ARBA" id="ARBA00022679"/>
    </source>
</evidence>
<proteinExistence type="inferred from homology"/>
<dbReference type="PROSITE" id="PS00101">
    <property type="entry name" value="HEXAPEP_TRANSFERASES"/>
    <property type="match status" value="1"/>
</dbReference>
<keyword evidence="3" id="KW-0677">Repeat</keyword>
<organism evidence="5 6">
    <name type="scientific">Lishizhenia tianjinensis</name>
    <dbReference type="NCBI Taxonomy" id="477690"/>
    <lineage>
        <taxon>Bacteria</taxon>
        <taxon>Pseudomonadati</taxon>
        <taxon>Bacteroidota</taxon>
        <taxon>Flavobacteriia</taxon>
        <taxon>Flavobacteriales</taxon>
        <taxon>Crocinitomicaceae</taxon>
        <taxon>Lishizhenia</taxon>
    </lineage>
</organism>
<dbReference type="CDD" id="cd03354">
    <property type="entry name" value="LbH_SAT"/>
    <property type="match status" value="1"/>
</dbReference>
<dbReference type="InterPro" id="IPR011004">
    <property type="entry name" value="Trimer_LpxA-like_sf"/>
</dbReference>
<dbReference type="InterPro" id="IPR018357">
    <property type="entry name" value="Hexapep_transf_CS"/>
</dbReference>
<keyword evidence="4" id="KW-0012">Acyltransferase</keyword>
<dbReference type="EMBL" id="FPAS01000001">
    <property type="protein sequence ID" value="SFT35254.1"/>
    <property type="molecule type" value="Genomic_DNA"/>
</dbReference>
<dbReference type="SUPFAM" id="SSF51161">
    <property type="entry name" value="Trimeric LpxA-like enzymes"/>
    <property type="match status" value="1"/>
</dbReference>
<name>A0A1I6XBS0_9FLAO</name>
<keyword evidence="6" id="KW-1185">Reference proteome</keyword>
<protein>
    <submittedName>
        <fullName evidence="5">Serine O-acetyltransferase</fullName>
    </submittedName>
</protein>
<dbReference type="OrthoDB" id="9814490at2"/>
<comment type="similarity">
    <text evidence="1">Belongs to the transferase hexapeptide repeat family.</text>
</comment>
<dbReference type="InterPro" id="IPR001451">
    <property type="entry name" value="Hexapep"/>
</dbReference>
<evidence type="ECO:0000256" key="4">
    <source>
        <dbReference type="ARBA" id="ARBA00023315"/>
    </source>
</evidence>
<dbReference type="PANTHER" id="PTHR42811">
    <property type="entry name" value="SERINE ACETYLTRANSFERASE"/>
    <property type="match status" value="1"/>
</dbReference>
<dbReference type="GO" id="GO:0016746">
    <property type="term" value="F:acyltransferase activity"/>
    <property type="evidence" value="ECO:0007669"/>
    <property type="project" value="UniProtKB-KW"/>
</dbReference>